<feature type="non-terminal residue" evidence="2">
    <location>
        <position position="1"/>
    </location>
</feature>
<dbReference type="OrthoDB" id="671197at2759"/>
<feature type="region of interest" description="Disordered" evidence="1">
    <location>
        <begin position="20"/>
        <end position="90"/>
    </location>
</feature>
<feature type="compositionally biased region" description="Low complexity" evidence="1">
    <location>
        <begin position="43"/>
        <end position="61"/>
    </location>
</feature>
<reference evidence="2 3" key="1">
    <citation type="journal article" date="2019" name="Sci. Rep.">
        <title>A high-quality genome of Eragrostis curvula grass provides insights into Poaceae evolution and supports new strategies to enhance forage quality.</title>
        <authorList>
            <person name="Carballo J."/>
            <person name="Santos B.A.C.M."/>
            <person name="Zappacosta D."/>
            <person name="Garbus I."/>
            <person name="Selva J.P."/>
            <person name="Gallo C.A."/>
            <person name="Diaz A."/>
            <person name="Albertini E."/>
            <person name="Caccamo M."/>
            <person name="Echenique V."/>
        </authorList>
    </citation>
    <scope>NUCLEOTIDE SEQUENCE [LARGE SCALE GENOMIC DNA]</scope>
    <source>
        <strain evidence="3">cv. Victoria</strain>
        <tissue evidence="2">Leaf</tissue>
    </source>
</reference>
<organism evidence="2 3">
    <name type="scientific">Eragrostis curvula</name>
    <name type="common">weeping love grass</name>
    <dbReference type="NCBI Taxonomy" id="38414"/>
    <lineage>
        <taxon>Eukaryota</taxon>
        <taxon>Viridiplantae</taxon>
        <taxon>Streptophyta</taxon>
        <taxon>Embryophyta</taxon>
        <taxon>Tracheophyta</taxon>
        <taxon>Spermatophyta</taxon>
        <taxon>Magnoliopsida</taxon>
        <taxon>Liliopsida</taxon>
        <taxon>Poales</taxon>
        <taxon>Poaceae</taxon>
        <taxon>PACMAD clade</taxon>
        <taxon>Chloridoideae</taxon>
        <taxon>Eragrostideae</taxon>
        <taxon>Eragrostidinae</taxon>
        <taxon>Eragrostis</taxon>
    </lineage>
</organism>
<dbReference type="Proteomes" id="UP000324897">
    <property type="component" value="Unassembled WGS sequence"/>
</dbReference>
<name>A0A5J9SXP0_9POAL</name>
<evidence type="ECO:0000313" key="3">
    <source>
        <dbReference type="Proteomes" id="UP000324897"/>
    </source>
</evidence>
<comment type="caution">
    <text evidence="2">The sequence shown here is derived from an EMBL/GenBank/DDBJ whole genome shotgun (WGS) entry which is preliminary data.</text>
</comment>
<dbReference type="EMBL" id="RWGY01000141">
    <property type="protein sequence ID" value="TVU03789.1"/>
    <property type="molecule type" value="Genomic_DNA"/>
</dbReference>
<dbReference type="Gramene" id="TVU03789">
    <property type="protein sequence ID" value="TVU03789"/>
    <property type="gene ID" value="EJB05_50660"/>
</dbReference>
<evidence type="ECO:0000256" key="1">
    <source>
        <dbReference type="SAM" id="MobiDB-lite"/>
    </source>
</evidence>
<keyword evidence="3" id="KW-1185">Reference proteome</keyword>
<dbReference type="AlphaFoldDB" id="A0A5J9SXP0"/>
<sequence length="238" mass="24093">MLVGVAVLPYDRRVASAVRRFPPGCGRPRNAAAQKPPRPLPPSTTKLPLPNPSARAATGAAAPPPRRTIPAAAASGTVETDRGAGNEGEAAPAVTVRRVAAVRRYPPGCGRGVAVAKLPALVGEGEAGASESSVLVGVGEAVASKPLAEVCIEAKGKACDREAALCECAIGDSEFNFDGGMENGIGGGDAGAQEEGSGKHWVATALMEEPLIPWRNMGGGRSGPRPEAAVKHMRGRGA</sequence>
<protein>
    <submittedName>
        <fullName evidence="2">Uncharacterized protein</fullName>
    </submittedName>
</protein>
<gene>
    <name evidence="2" type="ORF">EJB05_50660</name>
</gene>
<feature type="region of interest" description="Disordered" evidence="1">
    <location>
        <begin position="213"/>
        <end position="238"/>
    </location>
</feature>
<accession>A0A5J9SXP0</accession>
<proteinExistence type="predicted"/>
<evidence type="ECO:0000313" key="2">
    <source>
        <dbReference type="EMBL" id="TVU03789.1"/>
    </source>
</evidence>